<evidence type="ECO:0000256" key="10">
    <source>
        <dbReference type="ARBA" id="ARBA00023136"/>
    </source>
</evidence>
<dbReference type="CDD" id="cd16991">
    <property type="entry name" value="ENTH_Ent1_Ent2"/>
    <property type="match status" value="1"/>
</dbReference>
<dbReference type="GO" id="GO:0005886">
    <property type="term" value="C:plasma membrane"/>
    <property type="evidence" value="ECO:0007669"/>
    <property type="project" value="TreeGrafter"/>
</dbReference>
<keyword evidence="10" id="KW-0472">Membrane</keyword>
<evidence type="ECO:0000256" key="9">
    <source>
        <dbReference type="ARBA" id="ARBA00023121"/>
    </source>
</evidence>
<feature type="region of interest" description="Disordered" evidence="11">
    <location>
        <begin position="141"/>
        <end position="212"/>
    </location>
</feature>
<name>A0A3N4I502_ASCIM</name>
<dbReference type="GO" id="GO:0005543">
    <property type="term" value="F:phospholipid binding"/>
    <property type="evidence" value="ECO:0007669"/>
    <property type="project" value="TreeGrafter"/>
</dbReference>
<sequence>MAGIIRPVKNVLKGYTAAQIKVRNATSNDPWGPTGTEMSEIASITYDDIDCLEILAMLDKRLNDKGKNWRHVLKALKVLDYIVHEGSENVVAWAKSNIYIIKTLREFTHIDEEGRDQGLSVRVAAKELTALLQDDERLRTERKDRRNWKSRNGEYPQSARSDRSRRRTPPPRREPTEEDDTELRLALEASKYSAEEEAKRKAAMANETDPDLERALQLSKEEDERRRKQMEQSNADLLFDEAFNTPPVTTTQTNIYALQPQYQQGTGVDFFGNPIQQPQYPQQTGYLEGVYAQPTGYVQQPYQTGYDQQQYMQPQPTGFPVSNPYAAFSQPQQELQTGHNNPFGSNNLQVQQPLQPTPTGSNNPFAQRMGQPTSPMRTGQPSMSMLEQQKRERNLAILRERAEEERLQSMRQQEQDLMRQQQEAQRQQQQQQEQYLQQQRQQQDYLRQQQQQQRQLQEQANMDPNKARLNALLAAGRDGLDTFGNVGDLRIPSQHTAPGSFINSQGTGRPLTAQATGTNPFFKQQQFVPQSTGFGGNLPVPGQGGMMSSHTGPAGMNGYGQQNHNPFGQQQQNQQTQSGNLIDLM</sequence>
<dbReference type="GO" id="GO:0000147">
    <property type="term" value="P:actin cortical patch assembly"/>
    <property type="evidence" value="ECO:0007669"/>
    <property type="project" value="UniProtKB-ARBA"/>
</dbReference>
<dbReference type="InterPro" id="IPR013809">
    <property type="entry name" value="ENTH"/>
</dbReference>
<evidence type="ECO:0000256" key="1">
    <source>
        <dbReference type="ARBA" id="ARBA00004170"/>
    </source>
</evidence>
<feature type="compositionally biased region" description="Low complexity" evidence="11">
    <location>
        <begin position="560"/>
        <end position="585"/>
    </location>
</feature>
<dbReference type="SMART" id="SM00726">
    <property type="entry name" value="UIM"/>
    <property type="match status" value="2"/>
</dbReference>
<dbReference type="PANTHER" id="PTHR12276">
    <property type="entry name" value="EPSIN/ENT-RELATED"/>
    <property type="match status" value="1"/>
</dbReference>
<dbReference type="SMART" id="SM00273">
    <property type="entry name" value="ENTH"/>
    <property type="match status" value="1"/>
</dbReference>
<dbReference type="GO" id="GO:0006897">
    <property type="term" value="P:endocytosis"/>
    <property type="evidence" value="ECO:0007669"/>
    <property type="project" value="TreeGrafter"/>
</dbReference>
<evidence type="ECO:0000256" key="6">
    <source>
        <dbReference type="ARBA" id="ARBA00022553"/>
    </source>
</evidence>
<feature type="compositionally biased region" description="Polar residues" evidence="11">
    <location>
        <begin position="332"/>
        <end position="347"/>
    </location>
</feature>
<dbReference type="Proteomes" id="UP000275078">
    <property type="component" value="Unassembled WGS sequence"/>
</dbReference>
<keyword evidence="14" id="KW-1185">Reference proteome</keyword>
<dbReference type="FunFam" id="1.25.40.90:FF:000010">
    <property type="entry name" value="EH domain binding protein"/>
    <property type="match status" value="1"/>
</dbReference>
<gene>
    <name evidence="13" type="ORF">BJ508DRAFT_143311</name>
</gene>
<dbReference type="SUPFAM" id="SSF48464">
    <property type="entry name" value="ENTH/VHS domain"/>
    <property type="match status" value="1"/>
</dbReference>
<evidence type="ECO:0000256" key="2">
    <source>
        <dbReference type="ARBA" id="ARBA00004496"/>
    </source>
</evidence>
<evidence type="ECO:0000256" key="8">
    <source>
        <dbReference type="ARBA" id="ARBA00022843"/>
    </source>
</evidence>
<keyword evidence="6" id="KW-0597">Phosphoprotein</keyword>
<feature type="region of interest" description="Disordered" evidence="11">
    <location>
        <begin position="332"/>
        <end position="388"/>
    </location>
</feature>
<evidence type="ECO:0000313" key="13">
    <source>
        <dbReference type="EMBL" id="RPA79251.1"/>
    </source>
</evidence>
<dbReference type="PROSITE" id="PS50330">
    <property type="entry name" value="UIM"/>
    <property type="match status" value="1"/>
</dbReference>
<evidence type="ECO:0000256" key="7">
    <source>
        <dbReference type="ARBA" id="ARBA00022737"/>
    </source>
</evidence>
<comment type="subcellular location">
    <subcellularLocation>
        <location evidence="2">Cytoplasm</location>
    </subcellularLocation>
    <subcellularLocation>
        <location evidence="1">Membrane</location>
        <topology evidence="1">Peripheral membrane protein</topology>
    </subcellularLocation>
</comment>
<dbReference type="Pfam" id="PF01417">
    <property type="entry name" value="ENTH"/>
    <property type="match status" value="1"/>
</dbReference>
<keyword evidence="8" id="KW-0832">Ubl conjugation</keyword>
<feature type="domain" description="ENTH" evidence="12">
    <location>
        <begin position="10"/>
        <end position="142"/>
    </location>
</feature>
<reference evidence="13 14" key="1">
    <citation type="journal article" date="2018" name="Nat. Ecol. Evol.">
        <title>Pezizomycetes genomes reveal the molecular basis of ectomycorrhizal truffle lifestyle.</title>
        <authorList>
            <person name="Murat C."/>
            <person name="Payen T."/>
            <person name="Noel B."/>
            <person name="Kuo A."/>
            <person name="Morin E."/>
            <person name="Chen J."/>
            <person name="Kohler A."/>
            <person name="Krizsan K."/>
            <person name="Balestrini R."/>
            <person name="Da Silva C."/>
            <person name="Montanini B."/>
            <person name="Hainaut M."/>
            <person name="Levati E."/>
            <person name="Barry K.W."/>
            <person name="Belfiori B."/>
            <person name="Cichocki N."/>
            <person name="Clum A."/>
            <person name="Dockter R.B."/>
            <person name="Fauchery L."/>
            <person name="Guy J."/>
            <person name="Iotti M."/>
            <person name="Le Tacon F."/>
            <person name="Lindquist E.A."/>
            <person name="Lipzen A."/>
            <person name="Malagnac F."/>
            <person name="Mello A."/>
            <person name="Molinier V."/>
            <person name="Miyauchi S."/>
            <person name="Poulain J."/>
            <person name="Riccioni C."/>
            <person name="Rubini A."/>
            <person name="Sitrit Y."/>
            <person name="Splivallo R."/>
            <person name="Traeger S."/>
            <person name="Wang M."/>
            <person name="Zifcakova L."/>
            <person name="Wipf D."/>
            <person name="Zambonelli A."/>
            <person name="Paolocci F."/>
            <person name="Nowrousian M."/>
            <person name="Ottonello S."/>
            <person name="Baldrian P."/>
            <person name="Spatafora J.W."/>
            <person name="Henrissat B."/>
            <person name="Nagy L.G."/>
            <person name="Aury J.M."/>
            <person name="Wincker P."/>
            <person name="Grigoriev I.V."/>
            <person name="Bonfante P."/>
            <person name="Martin F.M."/>
        </authorList>
    </citation>
    <scope>NUCLEOTIDE SEQUENCE [LARGE SCALE GENOMIC DNA]</scope>
    <source>
        <strain evidence="13 14">RN42</strain>
    </source>
</reference>
<protein>
    <submittedName>
        <fullName evidence="13">ENTH-domain-containing protein</fullName>
    </submittedName>
</protein>
<keyword evidence="4" id="KW-0963">Cytoplasm</keyword>
<evidence type="ECO:0000256" key="11">
    <source>
        <dbReference type="SAM" id="MobiDB-lite"/>
    </source>
</evidence>
<keyword evidence="7" id="KW-0677">Repeat</keyword>
<dbReference type="AlphaFoldDB" id="A0A3N4I502"/>
<evidence type="ECO:0000256" key="5">
    <source>
        <dbReference type="ARBA" id="ARBA00022499"/>
    </source>
</evidence>
<dbReference type="GO" id="GO:0030276">
    <property type="term" value="F:clathrin binding"/>
    <property type="evidence" value="ECO:0007669"/>
    <property type="project" value="TreeGrafter"/>
</dbReference>
<dbReference type="Gene3D" id="1.25.40.90">
    <property type="match status" value="1"/>
</dbReference>
<comment type="similarity">
    <text evidence="3">Belongs to the epsin family.</text>
</comment>
<feature type="region of interest" description="Disordered" evidence="11">
    <location>
        <begin position="404"/>
        <end position="425"/>
    </location>
</feature>
<dbReference type="InterPro" id="IPR008942">
    <property type="entry name" value="ENTH_VHS"/>
</dbReference>
<dbReference type="PANTHER" id="PTHR12276:SF110">
    <property type="entry name" value="EPSIN-1-RELATED"/>
    <property type="match status" value="1"/>
</dbReference>
<dbReference type="EMBL" id="ML119701">
    <property type="protein sequence ID" value="RPA79251.1"/>
    <property type="molecule type" value="Genomic_DNA"/>
</dbReference>
<dbReference type="GO" id="GO:0005768">
    <property type="term" value="C:endosome"/>
    <property type="evidence" value="ECO:0007669"/>
    <property type="project" value="TreeGrafter"/>
</dbReference>
<keyword evidence="5" id="KW-1017">Isopeptide bond</keyword>
<feature type="region of interest" description="Disordered" evidence="11">
    <location>
        <begin position="546"/>
        <end position="585"/>
    </location>
</feature>
<dbReference type="OrthoDB" id="4033880at2759"/>
<dbReference type="GO" id="GO:0007015">
    <property type="term" value="P:actin filament organization"/>
    <property type="evidence" value="ECO:0007669"/>
    <property type="project" value="TreeGrafter"/>
</dbReference>
<dbReference type="PROSITE" id="PS50942">
    <property type="entry name" value="ENTH"/>
    <property type="match status" value="1"/>
</dbReference>
<evidence type="ECO:0000256" key="3">
    <source>
        <dbReference type="ARBA" id="ARBA00010130"/>
    </source>
</evidence>
<organism evidence="13 14">
    <name type="scientific">Ascobolus immersus RN42</name>
    <dbReference type="NCBI Taxonomy" id="1160509"/>
    <lineage>
        <taxon>Eukaryota</taxon>
        <taxon>Fungi</taxon>
        <taxon>Dikarya</taxon>
        <taxon>Ascomycota</taxon>
        <taxon>Pezizomycotina</taxon>
        <taxon>Pezizomycetes</taxon>
        <taxon>Pezizales</taxon>
        <taxon>Ascobolaceae</taxon>
        <taxon>Ascobolus</taxon>
    </lineage>
</organism>
<dbReference type="GO" id="GO:0070530">
    <property type="term" value="F:K63-linked polyubiquitin modification-dependent protein binding"/>
    <property type="evidence" value="ECO:0007669"/>
    <property type="project" value="UniProtKB-ARBA"/>
</dbReference>
<feature type="compositionally biased region" description="Basic and acidic residues" evidence="11">
    <location>
        <begin position="404"/>
        <end position="417"/>
    </location>
</feature>
<feature type="compositionally biased region" description="Polar residues" evidence="11">
    <location>
        <begin position="360"/>
        <end position="387"/>
    </location>
</feature>
<evidence type="ECO:0000313" key="14">
    <source>
        <dbReference type="Proteomes" id="UP000275078"/>
    </source>
</evidence>
<dbReference type="GO" id="GO:0030125">
    <property type="term" value="C:clathrin vesicle coat"/>
    <property type="evidence" value="ECO:0007669"/>
    <property type="project" value="TreeGrafter"/>
</dbReference>
<accession>A0A3N4I502</accession>
<dbReference type="STRING" id="1160509.A0A3N4I502"/>
<evidence type="ECO:0000256" key="4">
    <source>
        <dbReference type="ARBA" id="ARBA00022490"/>
    </source>
</evidence>
<dbReference type="InterPro" id="IPR003903">
    <property type="entry name" value="UIM_dom"/>
</dbReference>
<evidence type="ECO:0000259" key="12">
    <source>
        <dbReference type="PROSITE" id="PS50942"/>
    </source>
</evidence>
<keyword evidence="9" id="KW-0446">Lipid-binding</keyword>
<proteinExistence type="inferred from homology"/>
<feature type="compositionally biased region" description="Low complexity" evidence="11">
    <location>
        <begin position="348"/>
        <end position="359"/>
    </location>
</feature>